<proteinExistence type="predicted"/>
<protein>
    <submittedName>
        <fullName evidence="1">Uncharacterized protein</fullName>
    </submittedName>
</protein>
<organism evidence="1">
    <name type="scientific">marine metagenome</name>
    <dbReference type="NCBI Taxonomy" id="408172"/>
    <lineage>
        <taxon>unclassified sequences</taxon>
        <taxon>metagenomes</taxon>
        <taxon>ecological metagenomes</taxon>
    </lineage>
</organism>
<name>A0A382YYV6_9ZZZZ</name>
<feature type="non-terminal residue" evidence="1">
    <location>
        <position position="83"/>
    </location>
</feature>
<reference evidence="1" key="1">
    <citation type="submission" date="2018-05" db="EMBL/GenBank/DDBJ databases">
        <authorList>
            <person name="Lanie J.A."/>
            <person name="Ng W.-L."/>
            <person name="Kazmierczak K.M."/>
            <person name="Andrzejewski T.M."/>
            <person name="Davidsen T.M."/>
            <person name="Wayne K.J."/>
            <person name="Tettelin H."/>
            <person name="Glass J.I."/>
            <person name="Rusch D."/>
            <person name="Podicherti R."/>
            <person name="Tsui H.-C.T."/>
            <person name="Winkler M.E."/>
        </authorList>
    </citation>
    <scope>NUCLEOTIDE SEQUENCE</scope>
</reference>
<evidence type="ECO:0000313" key="1">
    <source>
        <dbReference type="EMBL" id="SVD88457.1"/>
    </source>
</evidence>
<sequence>MLNNPWARNYEKDDHVALGRVREWAGNKLGSTVDYGFGYGTWVFIGNETVIKVDPEVGRPGRFSHELAVTEMDIPGVATPSVI</sequence>
<dbReference type="EMBL" id="UINC01179660">
    <property type="protein sequence ID" value="SVD88457.1"/>
    <property type="molecule type" value="Genomic_DNA"/>
</dbReference>
<accession>A0A382YYV6</accession>
<gene>
    <name evidence="1" type="ORF">METZ01_LOCUS441311</name>
</gene>
<dbReference type="AlphaFoldDB" id="A0A382YYV6"/>